<name>A0A919TD13_9ACTN</name>
<reference evidence="2 3" key="1">
    <citation type="submission" date="2021-03" db="EMBL/GenBank/DDBJ databases">
        <title>Whole genome shotgun sequence of Actinoplanes toevensis NBRC 105298.</title>
        <authorList>
            <person name="Komaki H."/>
            <person name="Tamura T."/>
        </authorList>
    </citation>
    <scope>NUCLEOTIDE SEQUENCE [LARGE SCALE GENOMIC DNA]</scope>
    <source>
        <strain evidence="2 3">NBRC 105298</strain>
    </source>
</reference>
<accession>A0A919TD13</accession>
<proteinExistence type="predicted"/>
<dbReference type="Proteomes" id="UP000677082">
    <property type="component" value="Unassembled WGS sequence"/>
</dbReference>
<sequence>MRRHRWLAIAMAVVLLAVVGIVGFWPLSTGGGTGNSAADEPYYATTAELENSAEAIVRGTIASTRERADETIATVHVTAVAKGSAGPTIDVIYATAGPEIPEGLHRGGEFVLLLQVRDETAWNLVNTTQGYYPFVDGRAIPAADNSVTLSEAVLRSVS</sequence>
<evidence type="ECO:0000313" key="3">
    <source>
        <dbReference type="Proteomes" id="UP000677082"/>
    </source>
</evidence>
<keyword evidence="1" id="KW-1133">Transmembrane helix</keyword>
<keyword evidence="1" id="KW-0812">Transmembrane</keyword>
<comment type="caution">
    <text evidence="2">The sequence shown here is derived from an EMBL/GenBank/DDBJ whole genome shotgun (WGS) entry which is preliminary data.</text>
</comment>
<dbReference type="AlphaFoldDB" id="A0A919TD13"/>
<keyword evidence="1" id="KW-0472">Membrane</keyword>
<evidence type="ECO:0000256" key="1">
    <source>
        <dbReference type="SAM" id="Phobius"/>
    </source>
</evidence>
<evidence type="ECO:0000313" key="2">
    <source>
        <dbReference type="EMBL" id="GIM92170.1"/>
    </source>
</evidence>
<feature type="transmembrane region" description="Helical" evidence="1">
    <location>
        <begin position="7"/>
        <end position="27"/>
    </location>
</feature>
<organism evidence="2 3">
    <name type="scientific">Paractinoplanes toevensis</name>
    <dbReference type="NCBI Taxonomy" id="571911"/>
    <lineage>
        <taxon>Bacteria</taxon>
        <taxon>Bacillati</taxon>
        <taxon>Actinomycetota</taxon>
        <taxon>Actinomycetes</taxon>
        <taxon>Micromonosporales</taxon>
        <taxon>Micromonosporaceae</taxon>
        <taxon>Paractinoplanes</taxon>
    </lineage>
</organism>
<protein>
    <submittedName>
        <fullName evidence="2">Uncharacterized protein</fullName>
    </submittedName>
</protein>
<dbReference type="EMBL" id="BOQN01000052">
    <property type="protein sequence ID" value="GIM92170.1"/>
    <property type="molecule type" value="Genomic_DNA"/>
</dbReference>
<keyword evidence="3" id="KW-1185">Reference proteome</keyword>
<gene>
    <name evidence="2" type="ORF">Ato02nite_039630</name>
</gene>